<proteinExistence type="predicted"/>
<dbReference type="PANTHER" id="PTHR15608:SF0">
    <property type="entry name" value="HIV TAT-SPECIFIC FACTOR 1"/>
    <property type="match status" value="1"/>
</dbReference>
<dbReference type="PANTHER" id="PTHR15608">
    <property type="entry name" value="SPLICING FACTOR U2AF-ASSOCIATED PROTEIN 2"/>
    <property type="match status" value="1"/>
</dbReference>
<dbReference type="InterPro" id="IPR012677">
    <property type="entry name" value="Nucleotide-bd_a/b_plait_sf"/>
</dbReference>
<dbReference type="Gene3D" id="3.30.70.330">
    <property type="match status" value="2"/>
</dbReference>
<accession>A0A0M0K628</accession>
<keyword evidence="1" id="KW-0694">RNA-binding</keyword>
<dbReference type="InterPro" id="IPR034393">
    <property type="entry name" value="TatSF1-like"/>
</dbReference>
<dbReference type="OrthoDB" id="10258585at2759"/>
<name>A0A0M0K628_9EUKA</name>
<comment type="caution">
    <text evidence="3">The sequence shown here is derived from an EMBL/GenBank/DDBJ whole genome shotgun (WGS) entry which is preliminary data.</text>
</comment>
<evidence type="ECO:0000313" key="3">
    <source>
        <dbReference type="EMBL" id="KOO34321.1"/>
    </source>
</evidence>
<dbReference type="Pfam" id="PF00076">
    <property type="entry name" value="RRM_1"/>
    <property type="match status" value="2"/>
</dbReference>
<dbReference type="Proteomes" id="UP000037460">
    <property type="component" value="Unassembled WGS sequence"/>
</dbReference>
<protein>
    <recommendedName>
        <fullName evidence="2">RRM domain-containing protein</fullName>
    </recommendedName>
</protein>
<dbReference type="InterPro" id="IPR035979">
    <property type="entry name" value="RBD_domain_sf"/>
</dbReference>
<feature type="domain" description="RRM" evidence="2">
    <location>
        <begin position="208"/>
        <end position="309"/>
    </location>
</feature>
<feature type="domain" description="RRM" evidence="2">
    <location>
        <begin position="1"/>
        <end position="63"/>
    </location>
</feature>
<dbReference type="EMBL" id="JWZX01001258">
    <property type="protein sequence ID" value="KOO34321.1"/>
    <property type="molecule type" value="Genomic_DNA"/>
</dbReference>
<evidence type="ECO:0000313" key="4">
    <source>
        <dbReference type="Proteomes" id="UP000037460"/>
    </source>
</evidence>
<sequence length="588" mass="61467">MEAVGPVVRVKLYRDAEGNAKGDALVTYQKDAAVLGAIQLLNGRELRPGQRAGQRWPVDISRPVWNGGAVGAPADRPAGPASTTWSSTSAAAPLEVAAPALVDLRGAAAAPAPAASSIAAPPRLIPGLTRIPGLCEYQAMLSARAQPGKTVAAGAKRSAAASGASAAATGGSSSSAAVAAAPSRLAHPSDVPTTAPTDGDMLRVVVVRRLFLPSEVPSASAVDARRVWAARMVDELWEEACKYGEVERIEPLLDGDALSSAEGCAAIRFQSVLSAAAAVDALDGRFFCERALSVAFDDGRAARVLPAGEDVRRQQRFGFGEMAQAYQESMRVLRLASAEGAPFIGCAAFVAELEHYQYAAAGAHGAGYYRHEGAPPPDPYEQASRRPDEQARAVLVRASEAGAAFIGCGDPSGIRDLDEIASLAHAYDFLDGLEGRGFYRRLDAPPPADPIEAARLILREAASEAAEFVRCADYVGPYAGYEYVSDGHPRALAEGGGGYYRRPDAPPPDAAEYSRLVLQRASAAGAAFVACADQVTKLPGYVHRDGPEGRGYYRVLEQCAPPPPPIMTTTLPAAFDDFLSTMKALGAV</sequence>
<gene>
    <name evidence="3" type="ORF">Ctob_007266</name>
</gene>
<dbReference type="AlphaFoldDB" id="A0A0M0K628"/>
<dbReference type="InterPro" id="IPR000504">
    <property type="entry name" value="RRM_dom"/>
</dbReference>
<reference evidence="4" key="1">
    <citation type="journal article" date="2015" name="PLoS Genet.">
        <title>Genome Sequence and Transcriptome Analyses of Chrysochromulina tobin: Metabolic Tools for Enhanced Algal Fitness in the Prominent Order Prymnesiales (Haptophyceae).</title>
        <authorList>
            <person name="Hovde B.T."/>
            <person name="Deodato C.R."/>
            <person name="Hunsperger H.M."/>
            <person name="Ryken S.A."/>
            <person name="Yost W."/>
            <person name="Jha R.K."/>
            <person name="Patterson J."/>
            <person name="Monnat R.J. Jr."/>
            <person name="Barlow S.B."/>
            <person name="Starkenburg S.R."/>
            <person name="Cattolico R.A."/>
        </authorList>
    </citation>
    <scope>NUCLEOTIDE SEQUENCE</scope>
    <source>
        <strain evidence="4">CCMP291</strain>
    </source>
</reference>
<dbReference type="SUPFAM" id="SSF54928">
    <property type="entry name" value="RNA-binding domain, RBD"/>
    <property type="match status" value="2"/>
</dbReference>
<dbReference type="GO" id="GO:0005686">
    <property type="term" value="C:U2 snRNP"/>
    <property type="evidence" value="ECO:0007669"/>
    <property type="project" value="TreeGrafter"/>
</dbReference>
<dbReference type="PROSITE" id="PS50102">
    <property type="entry name" value="RRM"/>
    <property type="match status" value="2"/>
</dbReference>
<evidence type="ECO:0000256" key="1">
    <source>
        <dbReference type="PROSITE-ProRule" id="PRU00176"/>
    </source>
</evidence>
<dbReference type="GO" id="GO:0005684">
    <property type="term" value="C:U2-type spliceosomal complex"/>
    <property type="evidence" value="ECO:0007669"/>
    <property type="project" value="TreeGrafter"/>
</dbReference>
<dbReference type="GO" id="GO:0003723">
    <property type="term" value="F:RNA binding"/>
    <property type="evidence" value="ECO:0007669"/>
    <property type="project" value="UniProtKB-UniRule"/>
</dbReference>
<organism evidence="3 4">
    <name type="scientific">Chrysochromulina tobinii</name>
    <dbReference type="NCBI Taxonomy" id="1460289"/>
    <lineage>
        <taxon>Eukaryota</taxon>
        <taxon>Haptista</taxon>
        <taxon>Haptophyta</taxon>
        <taxon>Prymnesiophyceae</taxon>
        <taxon>Prymnesiales</taxon>
        <taxon>Chrysochromulinaceae</taxon>
        <taxon>Chrysochromulina</taxon>
    </lineage>
</organism>
<keyword evidence="4" id="KW-1185">Reference proteome</keyword>
<evidence type="ECO:0000259" key="2">
    <source>
        <dbReference type="PROSITE" id="PS50102"/>
    </source>
</evidence>